<feature type="transmembrane region" description="Helical" evidence="5">
    <location>
        <begin position="160"/>
        <end position="182"/>
    </location>
</feature>
<evidence type="ECO:0000256" key="2">
    <source>
        <dbReference type="ARBA" id="ARBA00022692"/>
    </source>
</evidence>
<keyword evidence="2 5" id="KW-0812">Transmembrane</keyword>
<comment type="subcellular location">
    <subcellularLocation>
        <location evidence="1">Membrane</location>
        <topology evidence="1">Multi-pass membrane protein</topology>
    </subcellularLocation>
</comment>
<feature type="domain" description="ABC-2 type transporter transmembrane" evidence="6">
    <location>
        <begin position="20"/>
        <end position="325"/>
    </location>
</feature>
<proteinExistence type="predicted"/>
<evidence type="ECO:0000259" key="6">
    <source>
        <dbReference type="Pfam" id="PF12698"/>
    </source>
</evidence>
<feature type="transmembrane region" description="Helical" evidence="5">
    <location>
        <begin position="194"/>
        <end position="213"/>
    </location>
</feature>
<evidence type="ECO:0000256" key="3">
    <source>
        <dbReference type="ARBA" id="ARBA00022989"/>
    </source>
</evidence>
<dbReference type="EMBL" id="JACCFK010000001">
    <property type="protein sequence ID" value="NYI90215.1"/>
    <property type="molecule type" value="Genomic_DNA"/>
</dbReference>
<dbReference type="AlphaFoldDB" id="A0A853B5X4"/>
<evidence type="ECO:0000313" key="7">
    <source>
        <dbReference type="EMBL" id="NYI90215.1"/>
    </source>
</evidence>
<dbReference type="RefSeq" id="WP_179774252.1">
    <property type="nucleotide sequence ID" value="NZ_JACCFK010000001.1"/>
</dbReference>
<evidence type="ECO:0000313" key="8">
    <source>
        <dbReference type="Proteomes" id="UP000549616"/>
    </source>
</evidence>
<organism evidence="7 8">
    <name type="scientific">Amycolatopsis endophytica</name>
    <dbReference type="NCBI Taxonomy" id="860233"/>
    <lineage>
        <taxon>Bacteria</taxon>
        <taxon>Bacillati</taxon>
        <taxon>Actinomycetota</taxon>
        <taxon>Actinomycetes</taxon>
        <taxon>Pseudonocardiales</taxon>
        <taxon>Pseudonocardiaceae</taxon>
        <taxon>Amycolatopsis</taxon>
    </lineage>
</organism>
<evidence type="ECO:0000256" key="5">
    <source>
        <dbReference type="SAM" id="Phobius"/>
    </source>
</evidence>
<comment type="caution">
    <text evidence="7">The sequence shown here is derived from an EMBL/GenBank/DDBJ whole genome shotgun (WGS) entry which is preliminary data.</text>
</comment>
<dbReference type="Proteomes" id="UP000549616">
    <property type="component" value="Unassembled WGS sequence"/>
</dbReference>
<feature type="transmembrane region" description="Helical" evidence="5">
    <location>
        <begin position="309"/>
        <end position="327"/>
    </location>
</feature>
<feature type="transmembrane region" description="Helical" evidence="5">
    <location>
        <begin position="225"/>
        <end position="244"/>
    </location>
</feature>
<keyword evidence="4 5" id="KW-0472">Membrane</keyword>
<keyword evidence="3 5" id="KW-1133">Transmembrane helix</keyword>
<feature type="transmembrane region" description="Helical" evidence="5">
    <location>
        <begin position="251"/>
        <end position="269"/>
    </location>
</feature>
<dbReference type="GO" id="GO:0140359">
    <property type="term" value="F:ABC-type transporter activity"/>
    <property type="evidence" value="ECO:0007669"/>
    <property type="project" value="InterPro"/>
</dbReference>
<accession>A0A853B5X4</accession>
<sequence>MSGATSPRLPVAGLAALAGALIAVVLGLLTVGVQASVEPDGLPVAVTVPGNAPPQLRSVAEQVSGQGGEALSWQVTSPGEARRLLADKDVYGVLELAPGRVGVVVSGAINPSGTQIVQQALTGAGQAVATAMARASGTPAAPVGVETLHPASPAGRTAPLAMSIIAWIGSLAAGALLVLLAGRTGRRLGAAARLAQVAATAVLMTAVAAGFVALWESSLPLGWDVLGYLMLIVAAFASVQAALLRLMGIRAMAILAPLYLLAPAVAGQVPELLNPAYRTLLWSWTPFRFSTEGMRSLLQGTPGAPDVTTGLWVLSAMLVAGLVVLLWPGRRQRPAAVPPPRRSFSRPGS</sequence>
<gene>
    <name evidence="7" type="ORF">HNR02_003538</name>
</gene>
<protein>
    <recommendedName>
        <fullName evidence="6">ABC-2 type transporter transmembrane domain-containing protein</fullName>
    </recommendedName>
</protein>
<dbReference type="GO" id="GO:0016020">
    <property type="term" value="C:membrane"/>
    <property type="evidence" value="ECO:0007669"/>
    <property type="project" value="UniProtKB-SubCell"/>
</dbReference>
<keyword evidence="8" id="KW-1185">Reference proteome</keyword>
<evidence type="ECO:0000256" key="4">
    <source>
        <dbReference type="ARBA" id="ARBA00023136"/>
    </source>
</evidence>
<dbReference type="InterPro" id="IPR013525">
    <property type="entry name" value="ABC2_TM"/>
</dbReference>
<reference evidence="7 8" key="1">
    <citation type="submission" date="2020-07" db="EMBL/GenBank/DDBJ databases">
        <title>Sequencing the genomes of 1000 actinobacteria strains.</title>
        <authorList>
            <person name="Klenk H.-P."/>
        </authorList>
    </citation>
    <scope>NUCLEOTIDE SEQUENCE [LARGE SCALE GENOMIC DNA]</scope>
    <source>
        <strain evidence="7 8">DSM 104006</strain>
    </source>
</reference>
<evidence type="ECO:0000256" key="1">
    <source>
        <dbReference type="ARBA" id="ARBA00004141"/>
    </source>
</evidence>
<dbReference type="Pfam" id="PF12698">
    <property type="entry name" value="ABC2_membrane_3"/>
    <property type="match status" value="1"/>
</dbReference>
<name>A0A853B5X4_9PSEU</name>